<dbReference type="GO" id="GO:0030150">
    <property type="term" value="P:protein import into mitochondrial matrix"/>
    <property type="evidence" value="ECO:0007669"/>
    <property type="project" value="InterPro"/>
</dbReference>
<evidence type="ECO:0000256" key="1">
    <source>
        <dbReference type="ARBA" id="ARBA00004572"/>
    </source>
</evidence>
<keyword evidence="9" id="KW-0472">Membrane</keyword>
<proteinExistence type="inferred from homology"/>
<sequence>MAIPPVVEQQLERVQAAWVAVRPYAKIALHWGYIPAIIAAGMLTTEPRPSLAQLLGPM</sequence>
<reference evidence="10 12" key="1">
    <citation type="journal article" date="2018" name="Plant J.">
        <title>Genome sequences of Chlorella sorokiniana UTEX 1602 and Micractinium conductrix SAG 241.80: implications to maltose excretion by a green alga.</title>
        <authorList>
            <person name="Arriola M.B."/>
            <person name="Velmurugan N."/>
            <person name="Zhang Y."/>
            <person name="Plunkett M.H."/>
            <person name="Hondzo H."/>
            <person name="Barney B.M."/>
        </authorList>
    </citation>
    <scope>NUCLEOTIDE SEQUENCE [LARGE SCALE GENOMIC DNA]</scope>
    <source>
        <strain evidence="10 12">SAG 241.80</strain>
    </source>
</reference>
<evidence type="ECO:0000256" key="3">
    <source>
        <dbReference type="ARBA" id="ARBA00022448"/>
    </source>
</evidence>
<dbReference type="GO" id="GO:0005742">
    <property type="term" value="C:mitochondrial outer membrane translocase complex"/>
    <property type="evidence" value="ECO:0007669"/>
    <property type="project" value="InterPro"/>
</dbReference>
<comment type="subcellular location">
    <subcellularLocation>
        <location evidence="1">Mitochondrion outer membrane</location>
        <topology evidence="1">Single-pass membrane protein</topology>
    </subcellularLocation>
</comment>
<accession>A0A2P6V6R8</accession>
<dbReference type="OrthoDB" id="284357at2759"/>
<evidence type="ECO:0000256" key="7">
    <source>
        <dbReference type="ARBA" id="ARBA00022989"/>
    </source>
</evidence>
<dbReference type="InterPro" id="IPR012621">
    <property type="entry name" value="Tom7"/>
</dbReference>
<dbReference type="Pfam" id="PF08038">
    <property type="entry name" value="Tom7"/>
    <property type="match status" value="1"/>
</dbReference>
<reference evidence="10" key="2">
    <citation type="submission" date="2018-02" db="EMBL/GenBank/DDBJ databases">
        <authorList>
            <person name="Cohen D.B."/>
            <person name="Kent A.D."/>
        </authorList>
    </citation>
    <scope>NUCLEOTIDE SEQUENCE</scope>
    <source>
        <strain evidence="10">SAG 241.80</strain>
    </source>
</reference>
<evidence type="ECO:0000313" key="10">
    <source>
        <dbReference type="EMBL" id="PSC69782.1"/>
    </source>
</evidence>
<keyword evidence="6" id="KW-0653">Protein transport</keyword>
<comment type="caution">
    <text evidence="10">The sequence shown here is derived from an EMBL/GenBank/DDBJ whole genome shotgun (WGS) entry which is preliminary data.</text>
</comment>
<keyword evidence="4" id="KW-0812">Transmembrane</keyword>
<evidence type="ECO:0000256" key="9">
    <source>
        <dbReference type="ARBA" id="ARBA00023136"/>
    </source>
</evidence>
<evidence type="ECO:0000256" key="8">
    <source>
        <dbReference type="ARBA" id="ARBA00023128"/>
    </source>
</evidence>
<evidence type="ECO:0000256" key="6">
    <source>
        <dbReference type="ARBA" id="ARBA00022927"/>
    </source>
</evidence>
<keyword evidence="8" id="KW-0496">Mitochondrion</keyword>
<protein>
    <submittedName>
        <fullName evidence="10">TOM complex component</fullName>
    </submittedName>
</protein>
<evidence type="ECO:0000256" key="2">
    <source>
        <dbReference type="ARBA" id="ARBA00010917"/>
    </source>
</evidence>
<organism evidence="10 12">
    <name type="scientific">Micractinium conductrix</name>
    <dbReference type="NCBI Taxonomy" id="554055"/>
    <lineage>
        <taxon>Eukaryota</taxon>
        <taxon>Viridiplantae</taxon>
        <taxon>Chlorophyta</taxon>
        <taxon>core chlorophytes</taxon>
        <taxon>Trebouxiophyceae</taxon>
        <taxon>Chlorellales</taxon>
        <taxon>Chlorellaceae</taxon>
        <taxon>Chlorella clade</taxon>
        <taxon>Micractinium</taxon>
    </lineage>
</organism>
<evidence type="ECO:0000256" key="5">
    <source>
        <dbReference type="ARBA" id="ARBA00022787"/>
    </source>
</evidence>
<comment type="similarity">
    <text evidence="2">Belongs to the Tom7 family.</text>
</comment>
<keyword evidence="7" id="KW-1133">Transmembrane helix</keyword>
<evidence type="ECO:0000313" key="11">
    <source>
        <dbReference type="EMBL" id="PSC69819.1"/>
    </source>
</evidence>
<evidence type="ECO:0000256" key="4">
    <source>
        <dbReference type="ARBA" id="ARBA00022692"/>
    </source>
</evidence>
<dbReference type="EMBL" id="LHPF02000024">
    <property type="protein sequence ID" value="PSC69782.1"/>
    <property type="molecule type" value="Genomic_DNA"/>
</dbReference>
<dbReference type="EMBL" id="LHPF02000024">
    <property type="protein sequence ID" value="PSC69819.1"/>
    <property type="molecule type" value="Genomic_DNA"/>
</dbReference>
<dbReference type="Proteomes" id="UP000239649">
    <property type="component" value="Unassembled WGS sequence"/>
</dbReference>
<gene>
    <name evidence="11" type="ORF">C2E20_6792</name>
    <name evidence="10" type="ORF">C2E20_6794</name>
</gene>
<evidence type="ECO:0000313" key="12">
    <source>
        <dbReference type="Proteomes" id="UP000239649"/>
    </source>
</evidence>
<name>A0A2P6V6R8_9CHLO</name>
<keyword evidence="12" id="KW-1185">Reference proteome</keyword>
<keyword evidence="3" id="KW-0813">Transport</keyword>
<keyword evidence="5" id="KW-1000">Mitochondrion outer membrane</keyword>
<dbReference type="AlphaFoldDB" id="A0A2P6V6R8"/>